<protein>
    <submittedName>
        <fullName evidence="3">Acyltransferase</fullName>
    </submittedName>
</protein>
<keyword evidence="1" id="KW-1133">Transmembrane helix</keyword>
<feature type="transmembrane region" description="Helical" evidence="1">
    <location>
        <begin position="171"/>
        <end position="191"/>
    </location>
</feature>
<evidence type="ECO:0000313" key="3">
    <source>
        <dbReference type="EMBL" id="WZO33077.1"/>
    </source>
</evidence>
<feature type="transmembrane region" description="Helical" evidence="1">
    <location>
        <begin position="345"/>
        <end position="364"/>
    </location>
</feature>
<evidence type="ECO:0000259" key="2">
    <source>
        <dbReference type="Pfam" id="PF01757"/>
    </source>
</evidence>
<sequence length="430" mass="44374">MTIVRPTAAAAAAAPATRDRAIDLVRALCISAVVVLHAMMVGVTVTDAGPSFVNASEGTAWIVPLSWALQVMPLFFVIGGFSGATAFRRARARGVDGVGFVAGRIHRLLLPALVTIGAAGVMLALLAAAGVPADLVTLAGFRFAQPLWFLGVFLVCQALLPALLRLHERAPLSSIAALAVAAAAVDVARLTTGIEGLGFLNLAFVWLTMQQLGFFLADGRIDALSRRARAFWLVGAVAGLAISFTSGIHSPDLVANINPPTTALLLVGIAHTAMFSLARGPLARLAEWRLPSALTDFVTPRAMTVYLWHMPVLLGLAGLTAAGATATEVPLPAVDSASWWLTRPLWLALALTATALVARWLAPIEALPAPAAARSAWRVGSAAVVGTAAVAILLVAGTSVVTALVAVALLGAALHGACRRAPTARRLALA</sequence>
<organism evidence="3">
    <name type="scientific">Microbacterium sp. LWS13-1.2</name>
    <dbReference type="NCBI Taxonomy" id="3135264"/>
    <lineage>
        <taxon>Bacteria</taxon>
        <taxon>Bacillati</taxon>
        <taxon>Actinomycetota</taxon>
        <taxon>Actinomycetes</taxon>
        <taxon>Micrococcales</taxon>
        <taxon>Microbacteriaceae</taxon>
        <taxon>Microbacterium</taxon>
    </lineage>
</organism>
<feature type="transmembrane region" description="Helical" evidence="1">
    <location>
        <begin position="376"/>
        <end position="394"/>
    </location>
</feature>
<feature type="transmembrane region" description="Helical" evidence="1">
    <location>
        <begin position="261"/>
        <end position="282"/>
    </location>
</feature>
<reference evidence="3" key="1">
    <citation type="submission" date="2024-04" db="EMBL/GenBank/DDBJ databases">
        <authorList>
            <person name="Roder T."/>
            <person name="Oberhansli S."/>
            <person name="Kreuzer M."/>
        </authorList>
    </citation>
    <scope>NUCLEOTIDE SEQUENCE</scope>
    <source>
        <strain evidence="3">LWS13-1.2</strain>
    </source>
</reference>
<keyword evidence="3" id="KW-0012">Acyltransferase</keyword>
<feature type="transmembrane region" description="Helical" evidence="1">
    <location>
        <begin position="400"/>
        <end position="418"/>
    </location>
</feature>
<feature type="transmembrane region" description="Helical" evidence="1">
    <location>
        <begin position="108"/>
        <end position="131"/>
    </location>
</feature>
<dbReference type="GO" id="GO:0016747">
    <property type="term" value="F:acyltransferase activity, transferring groups other than amino-acyl groups"/>
    <property type="evidence" value="ECO:0007669"/>
    <property type="project" value="InterPro"/>
</dbReference>
<proteinExistence type="predicted"/>
<name>A0AAU6S844_9MICO</name>
<dbReference type="AlphaFoldDB" id="A0AAU6S844"/>
<feature type="transmembrane region" description="Helical" evidence="1">
    <location>
        <begin position="229"/>
        <end position="249"/>
    </location>
</feature>
<feature type="transmembrane region" description="Helical" evidence="1">
    <location>
        <begin position="303"/>
        <end position="325"/>
    </location>
</feature>
<evidence type="ECO:0000256" key="1">
    <source>
        <dbReference type="SAM" id="Phobius"/>
    </source>
</evidence>
<feature type="transmembrane region" description="Helical" evidence="1">
    <location>
        <begin position="24"/>
        <end position="45"/>
    </location>
</feature>
<dbReference type="RefSeq" id="WP_349427660.1">
    <property type="nucleotide sequence ID" value="NZ_CP151632.1"/>
</dbReference>
<feature type="domain" description="Acyltransferase 3" evidence="2">
    <location>
        <begin position="20"/>
        <end position="356"/>
    </location>
</feature>
<gene>
    <name evidence="3" type="ORF">MRBLWS13_000693</name>
</gene>
<keyword evidence="1" id="KW-0812">Transmembrane</keyword>
<dbReference type="InterPro" id="IPR002656">
    <property type="entry name" value="Acyl_transf_3_dom"/>
</dbReference>
<feature type="transmembrane region" description="Helical" evidence="1">
    <location>
        <begin position="143"/>
        <end position="164"/>
    </location>
</feature>
<accession>A0AAU6S844</accession>
<keyword evidence="3" id="KW-0808">Transferase</keyword>
<dbReference type="Pfam" id="PF01757">
    <property type="entry name" value="Acyl_transf_3"/>
    <property type="match status" value="1"/>
</dbReference>
<dbReference type="EMBL" id="CP151632">
    <property type="protein sequence ID" value="WZO33077.1"/>
    <property type="molecule type" value="Genomic_DNA"/>
</dbReference>
<keyword evidence="1" id="KW-0472">Membrane</keyword>
<feature type="transmembrane region" description="Helical" evidence="1">
    <location>
        <begin position="65"/>
        <end position="87"/>
    </location>
</feature>
<feature type="transmembrane region" description="Helical" evidence="1">
    <location>
        <begin position="197"/>
        <end position="217"/>
    </location>
</feature>